<dbReference type="GO" id="GO:0016740">
    <property type="term" value="F:transferase activity"/>
    <property type="evidence" value="ECO:0007669"/>
    <property type="project" value="UniProtKB-KW"/>
</dbReference>
<feature type="transmembrane region" description="Helical" evidence="1">
    <location>
        <begin position="143"/>
        <end position="162"/>
    </location>
</feature>
<sequence length="549" mass="57594">MNPGCMALLALLTVAVYAGPALSAFNSLRLGTPGDSTEFQYFLGWNVHALAHFQNPFFTHSVFAPDGLHLATVASIPSVSILVAPVTLLIGSTAAYNTALLLGIASSAAAMYLLAREMFSNAVAALLVGALMVVSPYEAEHGLGHLNLVWIGGLPFVAYLTVRLFKGTVSRRWYVLGTAVAVAFTIGASTELFVTGSLFGAIALLIAHLLSSDADRVALRACLLPLALGVLVGLLLASPAIWAALTTGLPSEGLNGPGAFSSDLTNLVLPAGAAPGSSYVASISRLWIGNQAENTAYLPVTLLALVVIAVVCARGHRVARGILIFIGTAVILSFGPSLTIAGHRVLVWPGIILAALPVTRFALPGRFSAYVFMGAVLLVAYAWSSGRIRRAWVLGLSVGTFVLLYPSFGGLGVPVDTRPAAYVSSGQLAREHGGESILVLPPGQYGPGLIWETDTNFAFRMPTGPCCGATFPPQYRDPTAAALYSLPHGFDWARALPPYLTRVGVTTVLVDPSAHDWLQIMRRAFPGKGRVVGGVWVFDLTSAPGRPLS</sequence>
<keyword evidence="1" id="KW-1133">Transmembrane helix</keyword>
<gene>
    <name evidence="2" type="ORF">Back2_06690</name>
</gene>
<keyword evidence="2" id="KW-0808">Transferase</keyword>
<name>A0A3G9IDD2_9ACTN</name>
<reference evidence="2 3" key="1">
    <citation type="submission" date="2018-11" db="EMBL/GenBank/DDBJ databases">
        <title>Complete genome sequence of Nocardioides baekrokdamisoli strain KCTC 39748.</title>
        <authorList>
            <person name="Kang S.W."/>
            <person name="Lee K.C."/>
            <person name="Kim K.K."/>
            <person name="Kim J.S."/>
            <person name="Kim D.S."/>
            <person name="Ko S.H."/>
            <person name="Yang S.H."/>
            <person name="Shin Y.K."/>
            <person name="Lee J.S."/>
        </authorList>
    </citation>
    <scope>NUCLEOTIDE SEQUENCE [LARGE SCALE GENOMIC DNA]</scope>
    <source>
        <strain evidence="2 3">KCTC 39748</strain>
    </source>
</reference>
<feature type="transmembrane region" description="Helical" evidence="1">
    <location>
        <begin position="222"/>
        <end position="245"/>
    </location>
</feature>
<keyword evidence="3" id="KW-1185">Reference proteome</keyword>
<keyword evidence="1" id="KW-0472">Membrane</keyword>
<dbReference type="EMBL" id="AP019307">
    <property type="protein sequence ID" value="BBH16382.1"/>
    <property type="molecule type" value="Genomic_DNA"/>
</dbReference>
<accession>A0A3G9IDD2</accession>
<evidence type="ECO:0000313" key="3">
    <source>
        <dbReference type="Proteomes" id="UP000271573"/>
    </source>
</evidence>
<evidence type="ECO:0000256" key="1">
    <source>
        <dbReference type="SAM" id="Phobius"/>
    </source>
</evidence>
<feature type="transmembrane region" description="Helical" evidence="1">
    <location>
        <begin position="322"/>
        <end position="347"/>
    </location>
</feature>
<protein>
    <submittedName>
        <fullName evidence="2">Glycosyl transferase</fullName>
    </submittedName>
</protein>
<evidence type="ECO:0000313" key="2">
    <source>
        <dbReference type="EMBL" id="BBH16382.1"/>
    </source>
</evidence>
<feature type="transmembrane region" description="Helical" evidence="1">
    <location>
        <begin position="169"/>
        <end position="186"/>
    </location>
</feature>
<dbReference type="AlphaFoldDB" id="A0A3G9IDD2"/>
<dbReference type="Proteomes" id="UP000271573">
    <property type="component" value="Chromosome"/>
</dbReference>
<feature type="transmembrane region" description="Helical" evidence="1">
    <location>
        <begin position="367"/>
        <end position="384"/>
    </location>
</feature>
<proteinExistence type="predicted"/>
<keyword evidence="1" id="KW-0812">Transmembrane</keyword>
<feature type="transmembrane region" description="Helical" evidence="1">
    <location>
        <begin position="119"/>
        <end position="137"/>
    </location>
</feature>
<feature type="transmembrane region" description="Helical" evidence="1">
    <location>
        <begin position="296"/>
        <end position="315"/>
    </location>
</feature>
<organism evidence="2 3">
    <name type="scientific">Nocardioides baekrokdamisoli</name>
    <dbReference type="NCBI Taxonomy" id="1804624"/>
    <lineage>
        <taxon>Bacteria</taxon>
        <taxon>Bacillati</taxon>
        <taxon>Actinomycetota</taxon>
        <taxon>Actinomycetes</taxon>
        <taxon>Propionibacteriales</taxon>
        <taxon>Nocardioidaceae</taxon>
        <taxon>Nocardioides</taxon>
    </lineage>
</organism>
<dbReference type="KEGG" id="nbe:Back2_06690"/>
<feature type="transmembrane region" description="Helical" evidence="1">
    <location>
        <begin position="391"/>
        <end position="408"/>
    </location>
</feature>
<feature type="transmembrane region" description="Helical" evidence="1">
    <location>
        <begin position="192"/>
        <end position="210"/>
    </location>
</feature>
<feature type="transmembrane region" description="Helical" evidence="1">
    <location>
        <begin position="70"/>
        <end position="90"/>
    </location>
</feature>